<dbReference type="InterPro" id="IPR010071">
    <property type="entry name" value="AA_adenyl_dom"/>
</dbReference>
<dbReference type="InterPro" id="IPR029058">
    <property type="entry name" value="AB_hydrolase_fold"/>
</dbReference>
<dbReference type="GO" id="GO:0044550">
    <property type="term" value="P:secondary metabolite biosynthetic process"/>
    <property type="evidence" value="ECO:0007669"/>
    <property type="project" value="TreeGrafter"/>
</dbReference>
<dbReference type="InterPro" id="IPR044894">
    <property type="entry name" value="TubC_N_sf"/>
</dbReference>
<protein>
    <submittedName>
        <fullName evidence="5">Gramicidin S synthase 2</fullName>
    </submittedName>
</protein>
<comment type="caution">
    <text evidence="5">The sequence shown here is derived from an EMBL/GenBank/DDBJ whole genome shotgun (WGS) entry which is preliminary data.</text>
</comment>
<dbReference type="FunFam" id="3.30.300.30:FF:000015">
    <property type="entry name" value="Nonribosomal peptide synthase SidD"/>
    <property type="match status" value="2"/>
</dbReference>
<dbReference type="SUPFAM" id="SSF52777">
    <property type="entry name" value="CoA-dependent acyltransferases"/>
    <property type="match status" value="4"/>
</dbReference>
<dbReference type="Gene3D" id="3.40.50.980">
    <property type="match status" value="4"/>
</dbReference>
<dbReference type="InterPro" id="IPR020802">
    <property type="entry name" value="TesA-like"/>
</dbReference>
<organism evidence="5 6">
    <name type="scientific">Pseudoalteromonas holothuriae</name>
    <dbReference type="NCBI Taxonomy" id="2963714"/>
    <lineage>
        <taxon>Bacteria</taxon>
        <taxon>Pseudomonadati</taxon>
        <taxon>Pseudomonadota</taxon>
        <taxon>Gammaproteobacteria</taxon>
        <taxon>Alteromonadales</taxon>
        <taxon>Pseudoalteromonadaceae</taxon>
        <taxon>Pseudoalteromonas</taxon>
    </lineage>
</organism>
<dbReference type="InterPro" id="IPR041464">
    <property type="entry name" value="TubC_N"/>
</dbReference>
<dbReference type="GO" id="GO:0005829">
    <property type="term" value="C:cytosol"/>
    <property type="evidence" value="ECO:0007669"/>
    <property type="project" value="TreeGrafter"/>
</dbReference>
<dbReference type="Gene3D" id="1.10.1200.10">
    <property type="entry name" value="ACP-like"/>
    <property type="match status" value="2"/>
</dbReference>
<dbReference type="NCBIfam" id="TIGR01733">
    <property type="entry name" value="AA-adenyl-dom"/>
    <property type="match status" value="2"/>
</dbReference>
<dbReference type="InterPro" id="IPR045851">
    <property type="entry name" value="AMP-bd_C_sf"/>
</dbReference>
<dbReference type="Pfam" id="PF13193">
    <property type="entry name" value="AMP-binding_C"/>
    <property type="match status" value="1"/>
</dbReference>
<dbReference type="Gene3D" id="1.10.10.1830">
    <property type="entry name" value="Non-ribosomal peptide synthase, adenylation domain"/>
    <property type="match status" value="1"/>
</dbReference>
<dbReference type="Gene3D" id="3.30.300.30">
    <property type="match status" value="2"/>
</dbReference>
<dbReference type="InterPro" id="IPR001242">
    <property type="entry name" value="Condensation_dom"/>
</dbReference>
<feature type="domain" description="Carrier" evidence="4">
    <location>
        <begin position="1059"/>
        <end position="1136"/>
    </location>
</feature>
<name>A0A9W4QZF0_9GAMM</name>
<dbReference type="Gene3D" id="3.40.50.1820">
    <property type="entry name" value="alpha/beta hydrolase"/>
    <property type="match status" value="1"/>
</dbReference>
<dbReference type="RefSeq" id="WP_261626538.1">
    <property type="nucleotide sequence ID" value="NZ_CAMAPC010000009.1"/>
</dbReference>
<keyword evidence="6" id="KW-1185">Reference proteome</keyword>
<dbReference type="SUPFAM" id="SSF56801">
    <property type="entry name" value="Acetyl-CoA synthetase-like"/>
    <property type="match status" value="2"/>
</dbReference>
<dbReference type="FunFam" id="3.40.50.980:FF:000001">
    <property type="entry name" value="Non-ribosomal peptide synthetase"/>
    <property type="match status" value="2"/>
</dbReference>
<keyword evidence="3" id="KW-0597">Phosphoprotein</keyword>
<dbReference type="GO" id="GO:0031177">
    <property type="term" value="F:phosphopantetheine binding"/>
    <property type="evidence" value="ECO:0007669"/>
    <property type="project" value="InterPro"/>
</dbReference>
<dbReference type="InterPro" id="IPR006162">
    <property type="entry name" value="Ppantetheine_attach_site"/>
</dbReference>
<dbReference type="Pfam" id="PF18563">
    <property type="entry name" value="TubC_N"/>
    <property type="match status" value="1"/>
</dbReference>
<proteinExistence type="predicted"/>
<dbReference type="Proteomes" id="UP001152467">
    <property type="component" value="Unassembled WGS sequence"/>
</dbReference>
<evidence type="ECO:0000259" key="4">
    <source>
        <dbReference type="PROSITE" id="PS50075"/>
    </source>
</evidence>
<dbReference type="InterPro" id="IPR001031">
    <property type="entry name" value="Thioesterase"/>
</dbReference>
<dbReference type="Gene3D" id="2.30.38.10">
    <property type="entry name" value="Luciferase, Domain 3"/>
    <property type="match status" value="2"/>
</dbReference>
<dbReference type="Pfam" id="PF00975">
    <property type="entry name" value="Thioesterase"/>
    <property type="match status" value="1"/>
</dbReference>
<dbReference type="NCBIfam" id="NF003417">
    <property type="entry name" value="PRK04813.1"/>
    <property type="match status" value="2"/>
</dbReference>
<dbReference type="EMBL" id="CAMAPC010000009">
    <property type="protein sequence ID" value="CAH9060188.1"/>
    <property type="molecule type" value="Genomic_DNA"/>
</dbReference>
<dbReference type="SUPFAM" id="SSF53474">
    <property type="entry name" value="alpha/beta-Hydrolases"/>
    <property type="match status" value="1"/>
</dbReference>
<dbReference type="SMART" id="SM00823">
    <property type="entry name" value="PKS_PP"/>
    <property type="match status" value="2"/>
</dbReference>
<evidence type="ECO:0000313" key="6">
    <source>
        <dbReference type="Proteomes" id="UP001152467"/>
    </source>
</evidence>
<comment type="cofactor">
    <cofactor evidence="1">
        <name>pantetheine 4'-phosphate</name>
        <dbReference type="ChEBI" id="CHEBI:47942"/>
    </cofactor>
</comment>
<dbReference type="Pfam" id="PF00550">
    <property type="entry name" value="PP-binding"/>
    <property type="match status" value="2"/>
</dbReference>
<dbReference type="GO" id="GO:0043041">
    <property type="term" value="P:amino acid activation for nonribosomal peptide biosynthetic process"/>
    <property type="evidence" value="ECO:0007669"/>
    <property type="project" value="TreeGrafter"/>
</dbReference>
<dbReference type="PANTHER" id="PTHR45527">
    <property type="entry name" value="NONRIBOSOMAL PEPTIDE SYNTHETASE"/>
    <property type="match status" value="1"/>
</dbReference>
<keyword evidence="2" id="KW-0596">Phosphopantetheine</keyword>
<dbReference type="CDD" id="cd12117">
    <property type="entry name" value="A_NRPS_Srf_like"/>
    <property type="match status" value="1"/>
</dbReference>
<dbReference type="PROSITE" id="PS00012">
    <property type="entry name" value="PHOSPHOPANTETHEINE"/>
    <property type="match status" value="1"/>
</dbReference>
<gene>
    <name evidence="5" type="primary">grsB_2</name>
    <name evidence="5" type="ORF">PSECIP111854_02555</name>
</gene>
<dbReference type="SUPFAM" id="SSF47336">
    <property type="entry name" value="ACP-like"/>
    <property type="match status" value="2"/>
</dbReference>
<dbReference type="FunFam" id="2.30.38.10:FF:000001">
    <property type="entry name" value="Non-ribosomal peptide synthetase PvdI"/>
    <property type="match status" value="1"/>
</dbReference>
<dbReference type="InterPro" id="IPR000873">
    <property type="entry name" value="AMP-dep_synth/lig_dom"/>
</dbReference>
<dbReference type="SMART" id="SM00824">
    <property type="entry name" value="PKS_TE"/>
    <property type="match status" value="1"/>
</dbReference>
<dbReference type="Gene3D" id="3.30.559.10">
    <property type="entry name" value="Chloramphenicol acetyltransferase-like domain"/>
    <property type="match status" value="2"/>
</dbReference>
<dbReference type="Gene3D" id="3.30.559.30">
    <property type="entry name" value="Nonribosomal peptide synthetase, condensation domain"/>
    <property type="match status" value="2"/>
</dbReference>
<dbReference type="GO" id="GO:0003824">
    <property type="term" value="F:catalytic activity"/>
    <property type="evidence" value="ECO:0007669"/>
    <property type="project" value="InterPro"/>
</dbReference>
<dbReference type="InterPro" id="IPR009081">
    <property type="entry name" value="PP-bd_ACP"/>
</dbReference>
<accession>A0A9W4QZF0</accession>
<reference evidence="5" key="1">
    <citation type="submission" date="2022-07" db="EMBL/GenBank/DDBJ databases">
        <authorList>
            <person name="Criscuolo A."/>
        </authorList>
    </citation>
    <scope>NUCLEOTIDE SEQUENCE</scope>
    <source>
        <strain evidence="5">CIP111854</strain>
    </source>
</reference>
<dbReference type="InterPro" id="IPR020806">
    <property type="entry name" value="PKS_PP-bd"/>
</dbReference>
<dbReference type="CDD" id="cd19531">
    <property type="entry name" value="LCL_NRPS-like"/>
    <property type="match status" value="2"/>
</dbReference>
<dbReference type="Pfam" id="PF00501">
    <property type="entry name" value="AMP-binding"/>
    <property type="match status" value="2"/>
</dbReference>
<sequence length="2463" mass="273572">MNAKEILKRLASHKIYLYLESGKLKSRSASGAISPELGSLIRNNKTQIMALLAQKSASAGRIKPMVDYAQVPLSFAQKRLWFVSQLDAQNSDYNMPIAFQTEGVVSVAYVEQAMNRVIDRHLVLRTVYQEVQGEPLQCLRSDLKFKLECHDMSHLISADKAQAVAQLVKKVFSQPFDLSNELMIKGSYICTEHATESQVEEGVLLFNMHHIASDGWSMDILTKEFCLYYNALVQQQQVELPPLSIQYHDYAAWQNAQLADNVLEKQVNYWQKQLADAPAVHSIPLDFPRPDVRKGRGAWVSGELSSEVSKSLLKLAKHHQLTPFMLLHGALNIVLARHSGSTDIVLGTPTANRLRAEVEPLIGFFVNTIVLRSDVSDAPLNEYFNRIRDVHLQAQANQDLPFDQLVERLKISRSSHSPLFQIMVSADGDYRAAQTPQAQKVTLCDMTLTPMRPELDQAKFELGVNFSISEQGLSMQWNYDVSLFKASHIEQINRHVESLLEEMAELPVEAATPLSNLSMLSRQEEAHLLVQLNNSPVSYDASLTIHTCFERQVACFGDNIAIVHKDTQLTYTQVNEHANRLAHYLATFISPSQPTFIGIHLARSAQTLIAMLAILKAGGVYVPLDMNYPSERLNYMIKDAQLQCIITAQGLPEDLQNFSGTQVKVGNSLQLDNEWSHFSCENLHLTRAHSSENLAYLIYTSGSTGNPKGVLVPHSGVIRLVKNPNFMTLNEHTVFLQAANTSFDAATLEIWGPLLNGGCCALYPQKVVEPEYVNQAIDDHQVTALWLTSGLFTEWSRYDALLPSLQYVLAGGDVLQPEAVSRAQKNHPQVQVINGYGPTENTTFSTCYPVPREGCSGDIPIGTAISGDQVFILGPSQELLPKGCVGELYVGGDGLAKGYLNLPKMSAERFVKNPFLGKLARTSSHLYRSGDLVKYDQQGNLQYVGRADDQVKIRGFRIEPGEIESEITELSRVDSSVVLVKTLSAHKQLVAYVKFKDSVLGGVDELIAFVKAELVDKLPSYMQPNHWVVIDHWPINPNGKVDKKSLPEPTYSTNKEVILPTTQLEQSLLGIFAELLHLKPSSICMTDNFFELGGHSLLAVRLSSEIRAQLELELKVQTIFDAPSIVEMSKALASSTQLHLYNPLVVMNRSNAAIPVSFSQQRLWFINKLQGKTPEYNMPSAYRVQGELNLQTVQDVLATIIARHEVLRTVYVDHDDFATQKIIPTEQVQFEIEQVDLSDVPHLKQDYLVSQLTKAFMTKAFDLSKDLMLKACYINLAENKGILAFNLHHIAADGWSMQIMKKEFFALYHAYVQGQSSPLTPLTLQYADYAQWQRRELQESGSDKQLEYWQTQLADLPPVHGLSLDYPRSEQRARRGDMYSSYLNADVANSLNELAKEHKLTSFMLLHSAVALVLSRHSNSSDIVVGTPVANRMQTELESLIGYFANTLALRVKTEHQTLEEYLAHVRLTHLDAQSNQDIPFDQLVEKLQVQRSAAYSPVFQIMLTTFTGFGISSEQEEQSFRLPNVQMEAISGDTTQIKFDLNIELGFDESGVQVHWSFDEGLFTAEHIAQLSGHLDNVLVALSKMTNKPQSDLTALSILSDQELHYQLTELNDNAGHYMVNKGIHHLFEAQTAANSSQTALWVDGLAMSYQTLNERANQVAHYLQAQGAGVEDTLIGLCVERSEDMVVGMLGILKAGAAYVPLDPSLPEQRLQFIAQDASLSLILTQSQLKPDLVNLDAQLVSLNDPSELNFAQYSTDNIAHTQSTFNAKSLAYVIYTSGTSGQPKGVLTCHRAVMAFDSAFTEQLSHCGGIPQSWLWLPSFAFDAATKSLLMLCRGVSTVIVCSSDAKSPDKIAQLVARHDVSIVNSTPQFLSQLVMHPALPPVHLISSGDWLQGQVFEQLYAYKEQHQKALINAYGPTETTVNSSYGVINEQVSHIGHPCKNSQLYILDEAARVLPMGVVGELYISGDGVSNGYLNRPELTKQRFIANPFVSDIGTLMYRTGDLVRYLSDGRIEYVGRCDDQVKVRGYRIELGEIEARIMDIPEVDSALVVVNERQATQELIAYVRAADANTDAGSLVRALPLQLAQNLPDYMVPSGFAVVERWPLTSNGKIDKRALPKVDIRLSQGEFVAPSSLLEQKLARIWSDKLVVPYDSLSVSANFFSIGGHSLLGLTVMNEINQQQLTTESLNVKCLFNYPTIRTLAAFIDRGSEPEQNGSLSVLHSVGNEQPTLYCVPGTLGLSTSFNAISNALEGALNVMAFNHHAVMDSNLAHTSVKQNGCEFAQAILTHHPKDLTVYIAGHSYGGAVALEMCHELERHGFKVSLVLIDTLFNQPASEASQDNALLRAITNNADPQTASRLSELYHQQSRLFSEYRYDTPIQGDVLHVIAQAHKERVFEFTRNSSDITQGKYDTCIATGDHFSMLKDMGALSIAGYIYNLVSQQSELTDVNASNSALSLKA</sequence>
<dbReference type="PROSITE" id="PS50075">
    <property type="entry name" value="CARRIER"/>
    <property type="match status" value="2"/>
</dbReference>
<evidence type="ECO:0000256" key="1">
    <source>
        <dbReference type="ARBA" id="ARBA00001957"/>
    </source>
</evidence>
<feature type="domain" description="Carrier" evidence="4">
    <location>
        <begin position="2134"/>
        <end position="2213"/>
    </location>
</feature>
<dbReference type="Pfam" id="PF00668">
    <property type="entry name" value="Condensation"/>
    <property type="match status" value="2"/>
</dbReference>
<dbReference type="PANTHER" id="PTHR45527:SF1">
    <property type="entry name" value="FATTY ACID SYNTHASE"/>
    <property type="match status" value="1"/>
</dbReference>
<dbReference type="InterPro" id="IPR020845">
    <property type="entry name" value="AMP-binding_CS"/>
</dbReference>
<evidence type="ECO:0000313" key="5">
    <source>
        <dbReference type="EMBL" id="CAH9060188.1"/>
    </source>
</evidence>
<dbReference type="CDD" id="cd05930">
    <property type="entry name" value="A_NRPS"/>
    <property type="match status" value="1"/>
</dbReference>
<dbReference type="InterPro" id="IPR025110">
    <property type="entry name" value="AMP-bd_C"/>
</dbReference>
<dbReference type="PROSITE" id="PS00455">
    <property type="entry name" value="AMP_BINDING"/>
    <property type="match status" value="2"/>
</dbReference>
<evidence type="ECO:0000256" key="3">
    <source>
        <dbReference type="ARBA" id="ARBA00022553"/>
    </source>
</evidence>
<dbReference type="InterPro" id="IPR036736">
    <property type="entry name" value="ACP-like_sf"/>
</dbReference>
<dbReference type="InterPro" id="IPR023213">
    <property type="entry name" value="CAT-like_dom_sf"/>
</dbReference>
<evidence type="ECO:0000256" key="2">
    <source>
        <dbReference type="ARBA" id="ARBA00022450"/>
    </source>
</evidence>